<evidence type="ECO:0000313" key="2">
    <source>
        <dbReference type="Proteomes" id="UP000256379"/>
    </source>
</evidence>
<sequence>MNKIYGISVICIPNDRLETDEYGEEFYPCMNEEELQRIEKEKDKNTLTNYLLNTLSMIEKYRF</sequence>
<reference evidence="1 2" key="1">
    <citation type="submission" date="2018-04" db="EMBL/GenBank/DDBJ databases">
        <title>Novel Campyloabacter and Helicobacter Species and Strains.</title>
        <authorList>
            <person name="Mannion A.J."/>
            <person name="Shen Z."/>
            <person name="Fox J.G."/>
        </authorList>
    </citation>
    <scope>NUCLEOTIDE SEQUENCE [LARGE SCALE GENOMIC DNA]</scope>
    <source>
        <strain evidence="1 2">MIT 17-337</strain>
    </source>
</reference>
<comment type="caution">
    <text evidence="1">The sequence shown here is derived from an EMBL/GenBank/DDBJ whole genome shotgun (WGS) entry which is preliminary data.</text>
</comment>
<dbReference type="AlphaFoldDB" id="A0A3D8IAB6"/>
<organism evidence="1 2">
    <name type="scientific">Helicobacter didelphidarum</name>
    <dbReference type="NCBI Taxonomy" id="2040648"/>
    <lineage>
        <taxon>Bacteria</taxon>
        <taxon>Pseudomonadati</taxon>
        <taxon>Campylobacterota</taxon>
        <taxon>Epsilonproteobacteria</taxon>
        <taxon>Campylobacterales</taxon>
        <taxon>Helicobacteraceae</taxon>
        <taxon>Helicobacter</taxon>
    </lineage>
</organism>
<gene>
    <name evidence="1" type="ORF">CQA53_10065</name>
</gene>
<evidence type="ECO:0000313" key="1">
    <source>
        <dbReference type="EMBL" id="RDU61471.1"/>
    </source>
</evidence>
<accession>A0A3D8IAB6</accession>
<proteinExistence type="predicted"/>
<dbReference type="RefSeq" id="WP_115543845.1">
    <property type="nucleotide sequence ID" value="NZ_NXLQ01000052.1"/>
</dbReference>
<dbReference type="OrthoDB" id="9972079at2"/>
<dbReference type="EMBL" id="NXLQ01000052">
    <property type="protein sequence ID" value="RDU61471.1"/>
    <property type="molecule type" value="Genomic_DNA"/>
</dbReference>
<protein>
    <submittedName>
        <fullName evidence="1">Uncharacterized protein</fullName>
    </submittedName>
</protein>
<keyword evidence="2" id="KW-1185">Reference proteome</keyword>
<name>A0A3D8IAB6_9HELI</name>
<dbReference type="Proteomes" id="UP000256379">
    <property type="component" value="Unassembled WGS sequence"/>
</dbReference>